<protein>
    <recommendedName>
        <fullName evidence="5">Tetratricopeptide repeat protein</fullName>
    </recommendedName>
</protein>
<dbReference type="Gene3D" id="1.25.40.10">
    <property type="entry name" value="Tetratricopeptide repeat domain"/>
    <property type="match status" value="1"/>
</dbReference>
<dbReference type="EMBL" id="JABFNT010000022">
    <property type="protein sequence ID" value="NOJ78455.1"/>
    <property type="molecule type" value="Genomic_DNA"/>
</dbReference>
<dbReference type="InterPro" id="IPR011990">
    <property type="entry name" value="TPR-like_helical_dom_sf"/>
</dbReference>
<dbReference type="AlphaFoldDB" id="A0A7Y4IGJ4"/>
<feature type="transmembrane region" description="Helical" evidence="2">
    <location>
        <begin position="717"/>
        <end position="736"/>
    </location>
</feature>
<feature type="transmembrane region" description="Helical" evidence="2">
    <location>
        <begin position="268"/>
        <end position="289"/>
    </location>
</feature>
<keyword evidence="2" id="KW-0812">Transmembrane</keyword>
<keyword evidence="2" id="KW-1133">Transmembrane helix</keyword>
<feature type="transmembrane region" description="Helical" evidence="2">
    <location>
        <begin position="687"/>
        <end position="705"/>
    </location>
</feature>
<accession>A0A7Y4IGJ4</accession>
<sequence>MALGRLQSTLWMIRLPLLALLLSGFTLLVPVVASAQLEAPTRLPEVDPGPMEPDLRDESMDPVDDAAYAEDVPEEDVPAAEDASTEDADDAPRAPARNARAAESAPANGRAPAAASPPPLEEPTVITPRPVTLSPVLAPRVTDADLEALWNRWRQARATNDRDAAAAALKELRTLRVELAATDLEPLSVGFLREAAVRRRAGDMAGAVRLAEVAVELSPGLPYARFELAELYALEKPGDVSRSLGQVRQALATLAQDARYRRPALADLGALVLLAWGATAVLLMGLFFLRKVRYALHDFHHLLPRVFSRWQSLVLGLLLLSLSWVLGLGVLPALLVMLATVSLYLSRRERVVAAVLVAGVGLLPLAAGQLARVTAFAGTPAEDVYLLERGGLSAEEARARVLARMESRSATFAEVLSLAYFESRRGLLEEAGTHFKAASALKSSDARLLTRFGNTLVALGDAEGAALLYVQASRSAPDLAAPHYNLAQVVRRRAKTLPDSEVGKELDRAATAMASAQALDGTLLVRDPPPEDRLLLNLLLLSPQLGESDWLPLADGTGAGRQVETQVSRWLLPGLPPGPMASSVAAALAVLLALWGFLGDRLKAAKVCERCGRAVCVRCDPELGIGSKQCGQCVNVFSRRGLVPQQLRARKQLQVERHQAWTGRAAYALGAVLSGAGHVASGVPVRGALYAFGFLFALAAVLLHQGLVRGPYGEAPLYLKLAPAALLLLGVHLLSLRGLRRLRRGE</sequence>
<proteinExistence type="predicted"/>
<feature type="transmembrane region" description="Helical" evidence="2">
    <location>
        <begin position="310"/>
        <end position="339"/>
    </location>
</feature>
<name>A0A7Y4IGJ4_MYXXA</name>
<gene>
    <name evidence="3" type="ORF">HNV28_08880</name>
</gene>
<keyword evidence="2" id="KW-0472">Membrane</keyword>
<feature type="compositionally biased region" description="Acidic residues" evidence="1">
    <location>
        <begin position="68"/>
        <end position="89"/>
    </location>
</feature>
<comment type="caution">
    <text evidence="3">The sequence shown here is derived from an EMBL/GenBank/DDBJ whole genome shotgun (WGS) entry which is preliminary data.</text>
</comment>
<evidence type="ECO:0000313" key="4">
    <source>
        <dbReference type="Proteomes" id="UP000533080"/>
    </source>
</evidence>
<dbReference type="Proteomes" id="UP000533080">
    <property type="component" value="Unassembled WGS sequence"/>
</dbReference>
<evidence type="ECO:0008006" key="5">
    <source>
        <dbReference type="Google" id="ProtNLM"/>
    </source>
</evidence>
<feature type="compositionally biased region" description="Low complexity" evidence="1">
    <location>
        <begin position="93"/>
        <end position="114"/>
    </location>
</feature>
<evidence type="ECO:0000256" key="1">
    <source>
        <dbReference type="SAM" id="MobiDB-lite"/>
    </source>
</evidence>
<organism evidence="3 4">
    <name type="scientific">Myxococcus xanthus</name>
    <dbReference type="NCBI Taxonomy" id="34"/>
    <lineage>
        <taxon>Bacteria</taxon>
        <taxon>Pseudomonadati</taxon>
        <taxon>Myxococcota</taxon>
        <taxon>Myxococcia</taxon>
        <taxon>Myxococcales</taxon>
        <taxon>Cystobacterineae</taxon>
        <taxon>Myxococcaceae</taxon>
        <taxon>Myxococcus</taxon>
    </lineage>
</organism>
<dbReference type="SUPFAM" id="SSF48452">
    <property type="entry name" value="TPR-like"/>
    <property type="match status" value="1"/>
</dbReference>
<feature type="transmembrane region" description="Helical" evidence="2">
    <location>
        <begin position="351"/>
        <end position="371"/>
    </location>
</feature>
<evidence type="ECO:0000256" key="2">
    <source>
        <dbReference type="SAM" id="Phobius"/>
    </source>
</evidence>
<feature type="transmembrane region" description="Helical" evidence="2">
    <location>
        <begin position="578"/>
        <end position="598"/>
    </location>
</feature>
<feature type="region of interest" description="Disordered" evidence="1">
    <location>
        <begin position="68"/>
        <end position="127"/>
    </location>
</feature>
<evidence type="ECO:0000313" key="3">
    <source>
        <dbReference type="EMBL" id="NOJ78455.1"/>
    </source>
</evidence>
<reference evidence="3 4" key="1">
    <citation type="submission" date="2020-05" db="EMBL/GenBank/DDBJ databases">
        <authorList>
            <person name="Whitworth D."/>
        </authorList>
    </citation>
    <scope>NUCLEOTIDE SEQUENCE [LARGE SCALE GENOMIC DNA]</scope>
    <source>
        <strain evidence="3 4">AM005</strain>
    </source>
</reference>